<dbReference type="RefSeq" id="WP_014377843.1">
    <property type="nucleotide sequence ID" value="NC_016943.1"/>
</dbReference>
<feature type="compositionally biased region" description="Pro residues" evidence="1">
    <location>
        <begin position="558"/>
        <end position="570"/>
    </location>
</feature>
<dbReference type="EMBL" id="FO117623">
    <property type="protein sequence ID" value="CCG04971.1"/>
    <property type="molecule type" value="Genomic_DNA"/>
</dbReference>
<keyword evidence="2" id="KW-0812">Transmembrane</keyword>
<name>H6RL04_BLASD</name>
<feature type="transmembrane region" description="Helical" evidence="2">
    <location>
        <begin position="536"/>
        <end position="555"/>
    </location>
</feature>
<evidence type="ECO:0008006" key="5">
    <source>
        <dbReference type="Google" id="ProtNLM"/>
    </source>
</evidence>
<reference evidence="4" key="2">
    <citation type="submission" date="2012-02" db="EMBL/GenBank/DDBJ databases">
        <title>Complete genome sequence of Blastococcus saxobsidens strain DD2.</title>
        <authorList>
            <person name="Genoscope."/>
        </authorList>
    </citation>
    <scope>NUCLEOTIDE SEQUENCE [LARGE SCALE GENOMIC DNA]</scope>
    <source>
        <strain evidence="4">DD2</strain>
    </source>
</reference>
<feature type="transmembrane region" description="Helical" evidence="2">
    <location>
        <begin position="501"/>
        <end position="524"/>
    </location>
</feature>
<feature type="compositionally biased region" description="Basic residues" evidence="1">
    <location>
        <begin position="571"/>
        <end position="584"/>
    </location>
</feature>
<evidence type="ECO:0000313" key="4">
    <source>
        <dbReference type="Proteomes" id="UP000007517"/>
    </source>
</evidence>
<evidence type="ECO:0000256" key="1">
    <source>
        <dbReference type="SAM" id="MobiDB-lite"/>
    </source>
</evidence>
<dbReference type="HOGENOM" id="CLU_459815_0_0_11"/>
<feature type="transmembrane region" description="Helical" evidence="2">
    <location>
        <begin position="84"/>
        <end position="101"/>
    </location>
</feature>
<evidence type="ECO:0000256" key="2">
    <source>
        <dbReference type="SAM" id="Phobius"/>
    </source>
</evidence>
<keyword evidence="4" id="KW-1185">Reference proteome</keyword>
<feature type="transmembrane region" description="Helical" evidence="2">
    <location>
        <begin position="106"/>
        <end position="122"/>
    </location>
</feature>
<sequence length="593" mass="63143">MTAVVQLLLVTAAAVGSVALRRDVPVVPNVSAYDGLLFARSARSILAGDWLGQFNGITLAKGPGYPMFIAAARWSGLELKVAEQLVHLAAAAAVALAVLVVTRRRWPAVLGFVFLALDPSNFGANSSDVMRENLFASLGVLVLVVGFLTALAVVRRGRWVWLVTGAVGTGALVAGYWSTREEGVTILPPLAVTVLGVTITAVTAARRGARTTPAAGATPAGALRRGTLLRAGVALTLVAVTALLPLSLVRALNEARYGVAVLNDQGEGTFLRAYADWSRVDAGPRLLRVPITEEQRRAVYAVSPAARLLRTELEDPTNGWRSFECDQPVLADCDYRGGWMPWAIREAAEEAGRLDTAREGQEFFAALSSQITAACDDGRLDCAPALPASVQGIQRAPADLLAENVLVMLWDTIRATSLYEPPAGPVDVPREVRAEYAPAVAELPLSVRAAQEEMAQFQDDRALYEGLAGIYRALVPVMVLAGVVGLAIASFRALRGRPGVAYLPALAAGFAAGVVVRAFLLALIETADFDVPFRYLLPGYAMAVAFAVVGTAAGLPPRPRVPDEPSPLMPRRPRVRWPRTRWSRRGGVPDRSG</sequence>
<feature type="transmembrane region" description="Helical" evidence="2">
    <location>
        <begin position="134"/>
        <end position="154"/>
    </location>
</feature>
<feature type="transmembrane region" description="Helical" evidence="2">
    <location>
        <begin position="159"/>
        <end position="178"/>
    </location>
</feature>
<accession>H6RL04</accession>
<dbReference type="eggNOG" id="ENOG502ZD50">
    <property type="taxonomic scope" value="Bacteria"/>
</dbReference>
<dbReference type="STRING" id="1146883.BLASA_4144"/>
<feature type="transmembrane region" description="Helical" evidence="2">
    <location>
        <begin position="184"/>
        <end position="206"/>
    </location>
</feature>
<reference evidence="3 4" key="1">
    <citation type="journal article" date="2012" name="J. Bacteriol.">
        <title>Genome Sequence of Blastococcus saxobsidens DD2, a Stone-Inhabiting Bacterium.</title>
        <authorList>
            <person name="Chouaia B."/>
            <person name="Crotti E."/>
            <person name="Brusetti L."/>
            <person name="Daffonchio D."/>
            <person name="Essoussi I."/>
            <person name="Nouioui I."/>
            <person name="Sbissi I."/>
            <person name="Ghodhbane-Gtari F."/>
            <person name="Gtari M."/>
            <person name="Vacherie B."/>
            <person name="Barbe V."/>
            <person name="Medigue C."/>
            <person name="Gury J."/>
            <person name="Pujic P."/>
            <person name="Normand P."/>
        </authorList>
    </citation>
    <scope>NUCLEOTIDE SEQUENCE [LARGE SCALE GENOMIC DNA]</scope>
    <source>
        <strain evidence="3 4">DD2</strain>
    </source>
</reference>
<dbReference type="Proteomes" id="UP000007517">
    <property type="component" value="Chromosome"/>
</dbReference>
<feature type="region of interest" description="Disordered" evidence="1">
    <location>
        <begin position="558"/>
        <end position="593"/>
    </location>
</feature>
<evidence type="ECO:0000313" key="3">
    <source>
        <dbReference type="EMBL" id="CCG04971.1"/>
    </source>
</evidence>
<feature type="transmembrane region" description="Helical" evidence="2">
    <location>
        <begin position="227"/>
        <end position="248"/>
    </location>
</feature>
<gene>
    <name evidence="3" type="ordered locus">BLASA_4144</name>
</gene>
<organism evidence="3 4">
    <name type="scientific">Blastococcus saxobsidens (strain DD2)</name>
    <dbReference type="NCBI Taxonomy" id="1146883"/>
    <lineage>
        <taxon>Bacteria</taxon>
        <taxon>Bacillati</taxon>
        <taxon>Actinomycetota</taxon>
        <taxon>Actinomycetes</taxon>
        <taxon>Geodermatophilales</taxon>
        <taxon>Geodermatophilaceae</taxon>
        <taxon>Blastococcus</taxon>
    </lineage>
</organism>
<proteinExistence type="predicted"/>
<dbReference type="AlphaFoldDB" id="H6RL04"/>
<feature type="transmembrane region" description="Helical" evidence="2">
    <location>
        <begin position="470"/>
        <end position="489"/>
    </location>
</feature>
<keyword evidence="2" id="KW-0472">Membrane</keyword>
<keyword evidence="2" id="KW-1133">Transmembrane helix</keyword>
<protein>
    <recommendedName>
        <fullName evidence="5">Glycosyltransferase RgtA/B/C/D-like domain-containing protein</fullName>
    </recommendedName>
</protein>
<dbReference type="KEGG" id="bsd:BLASA_4144"/>